<dbReference type="InterPro" id="IPR053956">
    <property type="entry name" value="NPC1_MLD"/>
</dbReference>
<feature type="transmembrane region" description="Helical" evidence="18">
    <location>
        <begin position="1248"/>
        <end position="1268"/>
    </location>
</feature>
<comment type="caution">
    <text evidence="21">The sequence shown here is derived from an EMBL/GenBank/DDBJ whole genome shotgun (WGS) entry which is preliminary data.</text>
</comment>
<keyword evidence="22" id="KW-1185">Reference proteome</keyword>
<feature type="transmembrane region" description="Helical" evidence="18">
    <location>
        <begin position="1120"/>
        <end position="1139"/>
    </location>
</feature>
<feature type="chain" id="PRO_5043900799" description="SSD domain-containing protein" evidence="19">
    <location>
        <begin position="20"/>
        <end position="1406"/>
    </location>
</feature>
<feature type="signal peptide" evidence="19">
    <location>
        <begin position="1"/>
        <end position="19"/>
    </location>
</feature>
<evidence type="ECO:0000256" key="13">
    <source>
        <dbReference type="ARBA" id="ARBA00023180"/>
    </source>
</evidence>
<dbReference type="FunFam" id="1.20.1640.10:FF:000010">
    <property type="entry name" value="NPC intracellular cholesterol transporter 1"/>
    <property type="match status" value="1"/>
</dbReference>
<feature type="region of interest" description="Disordered" evidence="17">
    <location>
        <begin position="1344"/>
        <end position="1406"/>
    </location>
</feature>
<feature type="transmembrane region" description="Helical" evidence="18">
    <location>
        <begin position="661"/>
        <end position="685"/>
    </location>
</feature>
<dbReference type="Pfam" id="PF16414">
    <property type="entry name" value="NPC1_N"/>
    <property type="match status" value="1"/>
</dbReference>
<reference evidence="21 22" key="1">
    <citation type="submission" date="2023-03" db="EMBL/GenBank/DDBJ databases">
        <title>High-quality genome of Scylla paramamosain provides insights in environmental adaptation.</title>
        <authorList>
            <person name="Zhang L."/>
        </authorList>
    </citation>
    <scope>NUCLEOTIDE SEQUENCE [LARGE SCALE GENOMIC DNA]</scope>
    <source>
        <strain evidence="21">LZ_2023a</strain>
        <tissue evidence="21">Muscle</tissue>
    </source>
</reference>
<dbReference type="PANTHER" id="PTHR45727:SF2">
    <property type="entry name" value="NPC INTRACELLULAR CHOLESTEROL TRANSPORTER 1"/>
    <property type="match status" value="1"/>
</dbReference>
<dbReference type="PANTHER" id="PTHR45727">
    <property type="entry name" value="NPC INTRACELLULAR CHOLESTEROL TRANSPORTER 1"/>
    <property type="match status" value="1"/>
</dbReference>
<keyword evidence="12" id="KW-1207">Sterol metabolism</keyword>
<evidence type="ECO:0000256" key="12">
    <source>
        <dbReference type="ARBA" id="ARBA00023166"/>
    </source>
</evidence>
<dbReference type="GO" id="GO:0005886">
    <property type="term" value="C:plasma membrane"/>
    <property type="evidence" value="ECO:0007669"/>
    <property type="project" value="TreeGrafter"/>
</dbReference>
<dbReference type="SUPFAM" id="SSF82866">
    <property type="entry name" value="Multidrug efflux transporter AcrB transmembrane domain"/>
    <property type="match status" value="2"/>
</dbReference>
<dbReference type="FunFam" id="1.20.1640.10:FF:000008">
    <property type="entry name" value="NPC intracellular cholesterol transporter 1"/>
    <property type="match status" value="1"/>
</dbReference>
<feature type="transmembrane region" description="Helical" evidence="18">
    <location>
        <begin position="352"/>
        <end position="372"/>
    </location>
</feature>
<dbReference type="GO" id="GO:0030301">
    <property type="term" value="P:cholesterol transport"/>
    <property type="evidence" value="ECO:0007669"/>
    <property type="project" value="UniProtKB-ARBA"/>
</dbReference>
<feature type="domain" description="SSD" evidence="20">
    <location>
        <begin position="626"/>
        <end position="792"/>
    </location>
</feature>
<dbReference type="Pfam" id="PF22314">
    <property type="entry name" value="NPC1_MLD"/>
    <property type="match status" value="1"/>
</dbReference>
<comment type="similarity">
    <text evidence="2">Belongs to the patched family.</text>
</comment>
<evidence type="ECO:0000256" key="6">
    <source>
        <dbReference type="ARBA" id="ARBA00022729"/>
    </source>
</evidence>
<protein>
    <recommendedName>
        <fullName evidence="20">SSD domain-containing protein</fullName>
    </recommendedName>
</protein>
<feature type="transmembrane region" description="Helical" evidence="18">
    <location>
        <begin position="691"/>
        <end position="713"/>
    </location>
</feature>
<evidence type="ECO:0000259" key="20">
    <source>
        <dbReference type="PROSITE" id="PS50156"/>
    </source>
</evidence>
<dbReference type="GO" id="GO:0008203">
    <property type="term" value="P:cholesterol metabolic process"/>
    <property type="evidence" value="ECO:0007669"/>
    <property type="project" value="UniProtKB-KW"/>
</dbReference>
<keyword evidence="16" id="KW-0175">Coiled coil</keyword>
<dbReference type="InterPro" id="IPR004765">
    <property type="entry name" value="NPC1-like"/>
</dbReference>
<dbReference type="PROSITE" id="PS50156">
    <property type="entry name" value="SSD"/>
    <property type="match status" value="1"/>
</dbReference>
<keyword evidence="6 19" id="KW-0732">Signal</keyword>
<evidence type="ECO:0000256" key="7">
    <source>
        <dbReference type="ARBA" id="ARBA00022989"/>
    </source>
</evidence>
<evidence type="ECO:0000256" key="19">
    <source>
        <dbReference type="SAM" id="SignalP"/>
    </source>
</evidence>
<dbReference type="GO" id="GO:0030299">
    <property type="term" value="P:intestinal cholesterol absorption"/>
    <property type="evidence" value="ECO:0007669"/>
    <property type="project" value="TreeGrafter"/>
</dbReference>
<evidence type="ECO:0000313" key="21">
    <source>
        <dbReference type="EMBL" id="KAK8400001.1"/>
    </source>
</evidence>
<dbReference type="NCBIfam" id="TIGR00917">
    <property type="entry name" value="2A060601"/>
    <property type="match status" value="1"/>
</dbReference>
<evidence type="ECO:0000313" key="22">
    <source>
        <dbReference type="Proteomes" id="UP001487740"/>
    </source>
</evidence>
<keyword evidence="5 18" id="KW-0812">Transmembrane</keyword>
<dbReference type="Pfam" id="PF12349">
    <property type="entry name" value="Sterol-sensing"/>
    <property type="match status" value="1"/>
</dbReference>
<feature type="transmembrane region" description="Helical" evidence="18">
    <location>
        <begin position="1177"/>
        <end position="1196"/>
    </location>
</feature>
<feature type="compositionally biased region" description="Basic and acidic residues" evidence="17">
    <location>
        <begin position="1358"/>
        <end position="1371"/>
    </location>
</feature>
<evidence type="ECO:0000256" key="15">
    <source>
        <dbReference type="ARBA" id="ARBA00034049"/>
    </source>
</evidence>
<keyword evidence="3" id="KW-0813">Transport</keyword>
<evidence type="ECO:0000256" key="14">
    <source>
        <dbReference type="ARBA" id="ARBA00023221"/>
    </source>
</evidence>
<feature type="transmembrane region" description="Helical" evidence="18">
    <location>
        <begin position="1216"/>
        <end position="1236"/>
    </location>
</feature>
<dbReference type="GO" id="GO:0012505">
    <property type="term" value="C:endomembrane system"/>
    <property type="evidence" value="ECO:0007669"/>
    <property type="project" value="UniProtKB-SubCell"/>
</dbReference>
<dbReference type="InterPro" id="IPR000731">
    <property type="entry name" value="SSD"/>
</dbReference>
<evidence type="ECO:0000256" key="8">
    <source>
        <dbReference type="ARBA" id="ARBA00023055"/>
    </source>
</evidence>
<keyword evidence="10 18" id="KW-0472">Membrane</keyword>
<keyword evidence="11" id="KW-1015">Disulfide bond</keyword>
<dbReference type="Proteomes" id="UP001487740">
    <property type="component" value="Unassembled WGS sequence"/>
</dbReference>
<evidence type="ECO:0000256" key="3">
    <source>
        <dbReference type="ARBA" id="ARBA00022448"/>
    </source>
</evidence>
<sequence length="1406" mass="156648">MKRLLVTVAVVLLAGLGQAQIPKDGRCIWYGPGPQNPDKDPGMLLNNAYTGQGIVLDDALAVARMDEHCDILMKELREEFGEKVPMCCNAGNIADMTKQFSMLDPFLGKCPACKTNIKMSFCYFTCHPRHSNFLIPTKMYHYKDVEGKHQEAVWEVDFHVTDYYTNTTFDSCKNVYMSELNRPAMTVLCGNEGYNCDPYKLFTYFGNNSLAPFAITYKWGNTTTLAHDAETGKTRMMTPFLKSTTPCNSNDTSMHCLCSDCRDSCTAYPDIPPHHELPMVGSVDVITFTLIIIYCILAIAIIIAACVCWSGNDGGCCCDCTCSCSQVISAGMEKGIRKAFTSFATVVAKHPFLFLVLGACLIITLSIGVAFLKVTTDPVELWASPTSKTRQHKDYFDSHFSPFYRTTQIIITPKGYEWENVTVKDSLGIERQYLFGPALNATFVQRVMKLQTEILALKGDLNGQPVNLTEVCEKPMAPQYDHCLIQSVMNYWQNDPEKLNKSVEQGDYSNKMVECISNPTNIADPYCLGSYGGPVLPYTALGGYLKEGEVLSLEPRYTESTALIITILISNHLEKDLLGPAMAWEKRFIDFMKEVTADEEWMVDMDIAFNAERGIEDELKRESQNDVSTIFISYLIMFAYITLSLGNVSSECNRLLIESKIFLALGGVTLVLLSIGASLGFYGYVGVPATLFVIEVIPFLVLAVGVDNIFILVQTWQREPRKEGESVEEHVGRVVGKVAPSMLLSTTAEALCFFLGGLSDMPAVYAFALYAGLALVIDFLLQMTCFVALLTLDAHRVEDNRWDVLCCIKGSKSSKQMKESTICYDIFDHFYAPLILSDIMRVLICLVFTGVTCAALASAPHIEIGLDQSLSMPEDSFVLKYFKYINDYLSVGPPVYFVIKEGYNFTDWDEQNLVCEVYGCNDDSLLQQVFLSSLMPDDTYIASGAMSWLGTYFSWLSDNVAANGYTFACCRLDADGNFINSSLGFDFNAKETCLKVDDFVDGRPKPELFMKHLGDFLSDNPHGTSCSSAGHPAYGQAVKIVTDNSTGKEMVGATYYMAYHKILKTSDDFISAMDWAYHLTDDMTAYLRSQSKYSSDIEVFPYSIFYVYYEQYLTMWQDTGISLGISIGSVFAVTLLLTFDLTSSLVILATISMITADMMGFMYWWNISLNAVSLVNLVMAIGISVEFCSHVTHAFATSVKPTRLERAHEALATMGSSVLSGITLTKIGGIFVLGFAQSQIFRVFYFRMYLGMVLFGASHGLMFLPVLLSLCGPPVNQVLLKQKRRKDEVTALEMQLKETQKQNIALQRQLNAQMSVNSSQQQEARVSNVTIQHIYHHQSCTPQQPVYPVLPQSQPQPEAHKPQIQQEKEAATSHNTSDPSAPKMDDLPPTFEELSQTGVINRGYQP</sequence>
<keyword evidence="14" id="KW-0753">Steroid metabolism</keyword>
<dbReference type="InterPro" id="IPR032190">
    <property type="entry name" value="NPC1_N"/>
</dbReference>
<feature type="transmembrane region" description="Helical" evidence="18">
    <location>
        <begin position="630"/>
        <end position="649"/>
    </location>
</feature>
<dbReference type="CDD" id="cd14686">
    <property type="entry name" value="bZIP"/>
    <property type="match status" value="1"/>
</dbReference>
<dbReference type="GO" id="GO:0005319">
    <property type="term" value="F:lipid transporter activity"/>
    <property type="evidence" value="ECO:0007669"/>
    <property type="project" value="InterPro"/>
</dbReference>
<evidence type="ECO:0000256" key="9">
    <source>
        <dbReference type="ARBA" id="ARBA00023098"/>
    </source>
</evidence>
<feature type="transmembrane region" description="Helical" evidence="18">
    <location>
        <begin position="285"/>
        <end position="309"/>
    </location>
</feature>
<evidence type="ECO:0000256" key="1">
    <source>
        <dbReference type="ARBA" id="ARBA00004127"/>
    </source>
</evidence>
<keyword evidence="8" id="KW-0445">Lipid transport</keyword>
<evidence type="ECO:0000256" key="16">
    <source>
        <dbReference type="SAM" id="Coils"/>
    </source>
</evidence>
<keyword evidence="7 18" id="KW-1133">Transmembrane helix</keyword>
<keyword evidence="13" id="KW-0325">Glycoprotein</keyword>
<dbReference type="GO" id="GO:0015485">
    <property type="term" value="F:cholesterol binding"/>
    <property type="evidence" value="ECO:0007669"/>
    <property type="project" value="TreeGrafter"/>
</dbReference>
<name>A0AAW0UKK1_SCYPA</name>
<dbReference type="GO" id="GO:0042632">
    <property type="term" value="P:cholesterol homeostasis"/>
    <property type="evidence" value="ECO:0007669"/>
    <property type="project" value="TreeGrafter"/>
</dbReference>
<keyword evidence="9" id="KW-0443">Lipid metabolism</keyword>
<comment type="catalytic activity">
    <reaction evidence="15">
        <text>cholesterol(in) = cholesterol(out)</text>
        <dbReference type="Rhea" id="RHEA:39747"/>
        <dbReference type="ChEBI" id="CHEBI:16113"/>
    </reaction>
</comment>
<accession>A0AAW0UKK1</accession>
<evidence type="ECO:0000256" key="4">
    <source>
        <dbReference type="ARBA" id="ARBA00022548"/>
    </source>
</evidence>
<evidence type="ECO:0000256" key="18">
    <source>
        <dbReference type="SAM" id="Phobius"/>
    </source>
</evidence>
<keyword evidence="4" id="KW-0153">Cholesterol metabolism</keyword>
<comment type="subcellular location">
    <subcellularLocation>
        <location evidence="1">Endomembrane system</location>
        <topology evidence="1">Multi-pass membrane protein</topology>
    </subcellularLocation>
</comment>
<evidence type="ECO:0000256" key="17">
    <source>
        <dbReference type="SAM" id="MobiDB-lite"/>
    </source>
</evidence>
<evidence type="ECO:0000256" key="11">
    <source>
        <dbReference type="ARBA" id="ARBA00023157"/>
    </source>
</evidence>
<organism evidence="21 22">
    <name type="scientific">Scylla paramamosain</name>
    <name type="common">Mud crab</name>
    <dbReference type="NCBI Taxonomy" id="85552"/>
    <lineage>
        <taxon>Eukaryota</taxon>
        <taxon>Metazoa</taxon>
        <taxon>Ecdysozoa</taxon>
        <taxon>Arthropoda</taxon>
        <taxon>Crustacea</taxon>
        <taxon>Multicrustacea</taxon>
        <taxon>Malacostraca</taxon>
        <taxon>Eumalacostraca</taxon>
        <taxon>Eucarida</taxon>
        <taxon>Decapoda</taxon>
        <taxon>Pleocyemata</taxon>
        <taxon>Brachyura</taxon>
        <taxon>Eubrachyura</taxon>
        <taxon>Portunoidea</taxon>
        <taxon>Portunidae</taxon>
        <taxon>Portuninae</taxon>
        <taxon>Scylla</taxon>
    </lineage>
</organism>
<dbReference type="Gene3D" id="1.20.1640.10">
    <property type="entry name" value="Multidrug efflux transporter AcrB transmembrane domain"/>
    <property type="match status" value="2"/>
</dbReference>
<evidence type="ECO:0000256" key="5">
    <source>
        <dbReference type="ARBA" id="ARBA00022692"/>
    </source>
</evidence>
<feature type="transmembrane region" description="Helical" evidence="18">
    <location>
        <begin position="764"/>
        <end position="792"/>
    </location>
</feature>
<dbReference type="EMBL" id="JARAKH010000010">
    <property type="protein sequence ID" value="KAK8400001.1"/>
    <property type="molecule type" value="Genomic_DNA"/>
</dbReference>
<evidence type="ECO:0000256" key="10">
    <source>
        <dbReference type="ARBA" id="ARBA00023136"/>
    </source>
</evidence>
<gene>
    <name evidence="21" type="ORF">O3P69_002999</name>
</gene>
<dbReference type="InterPro" id="IPR053958">
    <property type="entry name" value="HMGCR/SNAP/NPC1-like_SSD"/>
</dbReference>
<proteinExistence type="inferred from homology"/>
<feature type="coiled-coil region" evidence="16">
    <location>
        <begin position="1282"/>
        <end position="1309"/>
    </location>
</feature>
<evidence type="ECO:0000256" key="2">
    <source>
        <dbReference type="ARBA" id="ARBA00005585"/>
    </source>
</evidence>
<feature type="transmembrane region" description="Helical" evidence="18">
    <location>
        <begin position="1145"/>
        <end position="1165"/>
    </location>
</feature>